<evidence type="ECO:0000256" key="1">
    <source>
        <dbReference type="ARBA" id="ARBA00004613"/>
    </source>
</evidence>
<dbReference type="Pfam" id="PF01345">
    <property type="entry name" value="DUF11"/>
    <property type="match status" value="1"/>
</dbReference>
<dbReference type="InterPro" id="IPR001434">
    <property type="entry name" value="OmcB-like_DUF11"/>
</dbReference>
<keyword evidence="4" id="KW-0472">Membrane</keyword>
<evidence type="ECO:0000256" key="2">
    <source>
        <dbReference type="ARBA" id="ARBA00022525"/>
    </source>
</evidence>
<dbReference type="Pfam" id="PF17210">
    <property type="entry name" value="SdrD_B"/>
    <property type="match status" value="2"/>
</dbReference>
<dbReference type="RefSeq" id="WP_189563247.1">
    <property type="nucleotide sequence ID" value="NZ_BMXF01000001.1"/>
</dbReference>
<dbReference type="GO" id="GO:0005576">
    <property type="term" value="C:extracellular region"/>
    <property type="evidence" value="ECO:0007669"/>
    <property type="project" value="UniProtKB-SubCell"/>
</dbReference>
<feature type="domain" description="DUF11" evidence="5">
    <location>
        <begin position="1667"/>
        <end position="1776"/>
    </location>
</feature>
<evidence type="ECO:0000259" key="5">
    <source>
        <dbReference type="Pfam" id="PF01345"/>
    </source>
</evidence>
<dbReference type="InterPro" id="IPR047589">
    <property type="entry name" value="DUF11_rpt"/>
</dbReference>
<dbReference type="InterPro" id="IPR013783">
    <property type="entry name" value="Ig-like_fold"/>
</dbReference>
<dbReference type="InterPro" id="IPR033764">
    <property type="entry name" value="Sdr_B"/>
</dbReference>
<name>A0A8J3D0L3_9BACT</name>
<evidence type="ECO:0000256" key="3">
    <source>
        <dbReference type="ARBA" id="ARBA00022729"/>
    </source>
</evidence>
<keyword evidence="3" id="KW-0732">Signal</keyword>
<dbReference type="NCBIfam" id="TIGR01451">
    <property type="entry name" value="B_ant_repeat"/>
    <property type="match status" value="1"/>
</dbReference>
<protein>
    <recommendedName>
        <fullName evidence="9">DUF11 domain-containing protein</fullName>
    </recommendedName>
</protein>
<organism evidence="7 8">
    <name type="scientific">Persicitalea jodogahamensis</name>
    <dbReference type="NCBI Taxonomy" id="402147"/>
    <lineage>
        <taxon>Bacteria</taxon>
        <taxon>Pseudomonadati</taxon>
        <taxon>Bacteroidota</taxon>
        <taxon>Cytophagia</taxon>
        <taxon>Cytophagales</taxon>
        <taxon>Spirosomataceae</taxon>
        <taxon>Persicitalea</taxon>
    </lineage>
</organism>
<reference evidence="7 8" key="1">
    <citation type="journal article" date="2014" name="Int. J. Syst. Evol. Microbiol.">
        <title>Complete genome sequence of Corynebacterium casei LMG S-19264T (=DSM 44701T), isolated from a smear-ripened cheese.</title>
        <authorList>
            <consortium name="US DOE Joint Genome Institute (JGI-PGF)"/>
            <person name="Walter F."/>
            <person name="Albersmeier A."/>
            <person name="Kalinowski J."/>
            <person name="Ruckert C."/>
        </authorList>
    </citation>
    <scope>NUCLEOTIDE SEQUENCE [LARGE SCALE GENOMIC DNA]</scope>
    <source>
        <strain evidence="7 8">KCTC 12866</strain>
    </source>
</reference>
<keyword evidence="2" id="KW-0964">Secreted</keyword>
<evidence type="ECO:0008006" key="9">
    <source>
        <dbReference type="Google" id="ProtNLM"/>
    </source>
</evidence>
<evidence type="ECO:0000256" key="4">
    <source>
        <dbReference type="SAM" id="Phobius"/>
    </source>
</evidence>
<dbReference type="Proteomes" id="UP000598271">
    <property type="component" value="Unassembled WGS sequence"/>
</dbReference>
<evidence type="ECO:0000313" key="8">
    <source>
        <dbReference type="Proteomes" id="UP000598271"/>
    </source>
</evidence>
<keyword evidence="4" id="KW-1133">Transmembrane helix</keyword>
<keyword evidence="8" id="KW-1185">Reference proteome</keyword>
<evidence type="ECO:0000259" key="6">
    <source>
        <dbReference type="Pfam" id="PF17210"/>
    </source>
</evidence>
<keyword evidence="4" id="KW-0812">Transmembrane</keyword>
<evidence type="ECO:0000313" key="7">
    <source>
        <dbReference type="EMBL" id="GHB58622.1"/>
    </source>
</evidence>
<comment type="subcellular location">
    <subcellularLocation>
        <location evidence="1">Secreted</location>
    </subcellularLocation>
</comment>
<comment type="caution">
    <text evidence="7">The sequence shown here is derived from an EMBL/GenBank/DDBJ whole genome shotgun (WGS) entry which is preliminary data.</text>
</comment>
<dbReference type="EMBL" id="BMXF01000001">
    <property type="protein sequence ID" value="GHB58622.1"/>
    <property type="molecule type" value="Genomic_DNA"/>
</dbReference>
<feature type="domain" description="SD-repeat containing protein B" evidence="6">
    <location>
        <begin position="615"/>
        <end position="672"/>
    </location>
</feature>
<sequence>MEVKSTSLVEINPSQAIGLRVFLAFMYLMLASAASYAQVSGTVFRDFNANGVQNNTTSFRETGVQGVTVKAYNTAGAQVGGDKVTDANGAYSFTGLTLPVRVEFSGLAAGDFPGAQGSGSGTSVQFVTAASTAVNYGINYPSDYCQAVPPLFVPCYVNGDPTGGGTAGSLDALVSVPSTASGTSPSPTKIAPASAVGSVWGMAYHRTSKRVMTAAFLKRHVGLLAAGLGGIYSTNPATQTSSLYVDLENAPYSINLGQSVLGTRTLPASASTSSNDATAFDGVGKLGLGGLSLSEDETTLFTINLFEKKLIKMNVGSPLKPSLAAADVTSYTIPDPGCTNGVARPFAVNYYRGKVYVGVICSAETSGTQSNLRAYVYVFDPVANTFNSTPVVNFSLNYPKGKVHTSETPDRWMPWISQFSGLYLGTVGPPPLPRAMQPQPMLTDIDFLDNGDMVLGFTDRAGHQLGYNNRGTSGNNLYNGYIGGDILRLSKTGASAWTLESGGQVSGLTGNTTNNQGPGGGEFYSQEVYIQNSTAVHEETYMGSSVFIPGQTEIGAIVMDPTGVFTGGFKWFSNTNGTTNRSYEVYSSTSVNNQTFGKANGLGGVAPGCDPAPIEIGNRVWNDQNKNGIQDPNEPALVGVTVALYDSTGVLIPNATVVTDAQGRYVFSSATGTSNANTRFNLPITPLTKYQVKITALGSDASVTGLTLTGVSPVTPGETGTTNTGATINNNDAKLVGGQPTVVFRTGAAGQNNHTYDLALSCIPPVVSFNTKAQVVCEGSVVQPFVATVVSGTVSTSNFFGPLADTTSSLGASIGTGLTLTPAGSAQLPTPGATAYFALVVQGGQALCSDTVFVSLKINPKPVLSVSNAAICAGQSIDLTGLVSGYDTLQSVIFTQGSVAGPAVTSPASFLPASTTVLFVQAITSQGCQDTRQLTVTVNPQPNAGSDQTLVCNGIISPSSTVLSGAPLGGTWSNATGNPTVATFTPNIAVTLAGNLSAGTYNFVYTVGSCSDTVRVVVPDCQNFCIPPILTATIPGIQTICEGTLPLALEATVAGAITGSSFYGPFSDTTAISGAPINTGLSLTLDANLLPTAGDTAFFALVVTNNLLSCADTVFFGVAVNPTPVLSVSDTLVCVGSVIDLTSLVAGFDTLLNVGFDLGGIAIGNPTAFVVDTTTTLAISTLNLLGCSDTTQLTVKVGPLLDLAPSVSDTLVCAGSVLDLTSLVSGFDTLLNVGFDLGGIAVGDASAFVADSTVTLTVTASTALGCSDTTQLTINVNLLDIAASDTLVCAGSVIDLTALVPGFDTLLNVGFDLGGIAVVNPTAFVADSTTTLTISASNLLGCSDTTQLTVNVNLLDIAASDTLVCAGSVIDLTALVPGFDTLLNVGFDLGGIAIGNPTAFVADSTTTLTISASNLLGCSDTTQLTVNVSPLLNLGSSVSDTLVCAGSVIDLTALVPGFDTLLNVGFDLGGIAVANPTAFVADSTTTLTITASNLLGCSDTTQLTINVNLLDIAASDTLVCAGSVIDLTALVPGFDTLLNVGFDLGGIAVVNPTAFVADSTTTLTITASNLLGCSDTTQLTVNVNLLDIAASDTLVCAGSVIDLTTLVPGFDTLLNVGFDLGGIAVVNPTAFVADSTVTLTVTASNFLGCLDTTQLTISVEDCNKSIDLSLNKSISKKLAMLGDTLMYTIRVSNDGKDGATGVTVTDSLSAGVQYLSSATGAGSYDPVSSLWTIDSLAAGDTVSLTISVRVVAQGVWFNTAEISAANEQDVDSEPGNGTEGEDDIDRECFTVPILVCRGQGQGVQLSVPAQYTGVVWFRQVQGGQPEQVATGNTYVAAETELGSYEYTFTSSSGTCPADGCCPILVVVEDCCPAEVCVPFTVTKRKK</sequence>
<feature type="transmembrane region" description="Helical" evidence="4">
    <location>
        <begin position="21"/>
        <end position="39"/>
    </location>
</feature>
<gene>
    <name evidence="7" type="ORF">GCM10007390_10140</name>
</gene>
<dbReference type="Gene3D" id="2.60.40.10">
    <property type="entry name" value="Immunoglobulins"/>
    <property type="match status" value="3"/>
</dbReference>
<accession>A0A8J3D0L3</accession>
<dbReference type="SUPFAM" id="SSF117074">
    <property type="entry name" value="Hypothetical protein PA1324"/>
    <property type="match status" value="2"/>
</dbReference>
<feature type="domain" description="SD-repeat containing protein B" evidence="6">
    <location>
        <begin position="41"/>
        <end position="97"/>
    </location>
</feature>
<proteinExistence type="predicted"/>